<gene>
    <name evidence="6" type="ORF">RSO01_86690</name>
</gene>
<dbReference type="GO" id="GO:0051287">
    <property type="term" value="F:NAD binding"/>
    <property type="evidence" value="ECO:0007669"/>
    <property type="project" value="InterPro"/>
</dbReference>
<dbReference type="InterPro" id="IPR036291">
    <property type="entry name" value="NAD(P)-bd_dom_sf"/>
</dbReference>
<dbReference type="SUPFAM" id="SSF52283">
    <property type="entry name" value="Formate/glycerate dehydrogenase catalytic domain-like"/>
    <property type="match status" value="1"/>
</dbReference>
<organism evidence="6 7">
    <name type="scientific">Reyranella soli</name>
    <dbReference type="NCBI Taxonomy" id="1230389"/>
    <lineage>
        <taxon>Bacteria</taxon>
        <taxon>Pseudomonadati</taxon>
        <taxon>Pseudomonadota</taxon>
        <taxon>Alphaproteobacteria</taxon>
        <taxon>Hyphomicrobiales</taxon>
        <taxon>Reyranellaceae</taxon>
        <taxon>Reyranella</taxon>
    </lineage>
</organism>
<dbReference type="PANTHER" id="PTHR10996:SF178">
    <property type="entry name" value="2-HYDROXYACID DEHYDROGENASE YGL185C-RELATED"/>
    <property type="match status" value="1"/>
</dbReference>
<dbReference type="Gene3D" id="3.40.50.720">
    <property type="entry name" value="NAD(P)-binding Rossmann-like Domain"/>
    <property type="match status" value="2"/>
</dbReference>
<evidence type="ECO:0000256" key="1">
    <source>
        <dbReference type="ARBA" id="ARBA00023002"/>
    </source>
</evidence>
<dbReference type="AlphaFoldDB" id="A0A512NRD1"/>
<dbReference type="OrthoDB" id="9793626at2"/>
<dbReference type="InterPro" id="IPR006139">
    <property type="entry name" value="D-isomer_2_OHA_DH_cat_dom"/>
</dbReference>
<evidence type="ECO:0000256" key="3">
    <source>
        <dbReference type="RuleBase" id="RU003719"/>
    </source>
</evidence>
<comment type="caution">
    <text evidence="6">The sequence shown here is derived from an EMBL/GenBank/DDBJ whole genome shotgun (WGS) entry which is preliminary data.</text>
</comment>
<dbReference type="GO" id="GO:0016618">
    <property type="term" value="F:hydroxypyruvate reductase [NAD(P)H] activity"/>
    <property type="evidence" value="ECO:0007669"/>
    <property type="project" value="TreeGrafter"/>
</dbReference>
<dbReference type="CDD" id="cd12165">
    <property type="entry name" value="2-Hacid_dh_6"/>
    <property type="match status" value="1"/>
</dbReference>
<sequence length="324" mass="35010">MKIAFAGFFAVRLAEMVRSYLPIPCEAVEGDETAILSDLADTDVLVSMGFTSPMAEASPRLRLVQVPGAGLDRIDRSLLRPGLRLANAYGHEAGIAEYIMGTMLSLTRSFGSLDASLRKGRWDSQWAVGTPMPPPSPELAGKTLGILGFGHIGEALARRAAAFDMKVCAVRRQAQKDVPAGVSFIGGPDRLDEVLRSADYLAITLSLYPETRNLLDDRRLALMKPSAYLVNVARAEIVDEGALYRALSGGKLAGAALDVWYRYPTAPGPTMPANQAFHELANVILTPHVSGWTEGMLEARAKLIAANIERAARGERPLNEIEPR</sequence>
<reference evidence="6 7" key="1">
    <citation type="submission" date="2019-07" db="EMBL/GenBank/DDBJ databases">
        <title>Whole genome shotgun sequence of Reyranella soli NBRC 108950.</title>
        <authorList>
            <person name="Hosoyama A."/>
            <person name="Uohara A."/>
            <person name="Ohji S."/>
            <person name="Ichikawa N."/>
        </authorList>
    </citation>
    <scope>NUCLEOTIDE SEQUENCE [LARGE SCALE GENOMIC DNA]</scope>
    <source>
        <strain evidence="6 7">NBRC 108950</strain>
    </source>
</reference>
<keyword evidence="7" id="KW-1185">Reference proteome</keyword>
<dbReference type="Pfam" id="PF02826">
    <property type="entry name" value="2-Hacid_dh_C"/>
    <property type="match status" value="1"/>
</dbReference>
<name>A0A512NRD1_9HYPH</name>
<proteinExistence type="inferred from homology"/>
<evidence type="ECO:0000313" key="7">
    <source>
        <dbReference type="Proteomes" id="UP000321058"/>
    </source>
</evidence>
<dbReference type="GO" id="GO:0005829">
    <property type="term" value="C:cytosol"/>
    <property type="evidence" value="ECO:0007669"/>
    <property type="project" value="TreeGrafter"/>
</dbReference>
<dbReference type="EMBL" id="BKAJ01000229">
    <property type="protein sequence ID" value="GEP61503.1"/>
    <property type="molecule type" value="Genomic_DNA"/>
</dbReference>
<dbReference type="RefSeq" id="WP_147156797.1">
    <property type="nucleotide sequence ID" value="NZ_BKAJ01000229.1"/>
</dbReference>
<evidence type="ECO:0000259" key="4">
    <source>
        <dbReference type="Pfam" id="PF00389"/>
    </source>
</evidence>
<feature type="domain" description="D-isomer specific 2-hydroxyacid dehydrogenase NAD-binding" evidence="5">
    <location>
        <begin position="100"/>
        <end position="290"/>
    </location>
</feature>
<dbReference type="InterPro" id="IPR006140">
    <property type="entry name" value="D-isomer_DH_NAD-bd"/>
</dbReference>
<evidence type="ECO:0000259" key="5">
    <source>
        <dbReference type="Pfam" id="PF02826"/>
    </source>
</evidence>
<dbReference type="Proteomes" id="UP000321058">
    <property type="component" value="Unassembled WGS sequence"/>
</dbReference>
<protein>
    <submittedName>
        <fullName evidence="6">2-hydroxyacid dehydrogenase</fullName>
    </submittedName>
</protein>
<accession>A0A512NRD1</accession>
<evidence type="ECO:0000256" key="2">
    <source>
        <dbReference type="ARBA" id="ARBA00023027"/>
    </source>
</evidence>
<keyword evidence="1 3" id="KW-0560">Oxidoreductase</keyword>
<dbReference type="SUPFAM" id="SSF51735">
    <property type="entry name" value="NAD(P)-binding Rossmann-fold domains"/>
    <property type="match status" value="1"/>
</dbReference>
<dbReference type="Pfam" id="PF00389">
    <property type="entry name" value="2-Hacid_dh"/>
    <property type="match status" value="1"/>
</dbReference>
<dbReference type="InterPro" id="IPR050223">
    <property type="entry name" value="D-isomer_2-hydroxyacid_DH"/>
</dbReference>
<keyword evidence="2" id="KW-0520">NAD</keyword>
<evidence type="ECO:0000313" key="6">
    <source>
        <dbReference type="EMBL" id="GEP61503.1"/>
    </source>
</evidence>
<feature type="domain" description="D-isomer specific 2-hydroxyacid dehydrogenase catalytic" evidence="4">
    <location>
        <begin position="31"/>
        <end position="321"/>
    </location>
</feature>
<dbReference type="PANTHER" id="PTHR10996">
    <property type="entry name" value="2-HYDROXYACID DEHYDROGENASE-RELATED"/>
    <property type="match status" value="1"/>
</dbReference>
<comment type="similarity">
    <text evidence="3">Belongs to the D-isomer specific 2-hydroxyacid dehydrogenase family.</text>
</comment>
<dbReference type="GO" id="GO:0030267">
    <property type="term" value="F:glyoxylate reductase (NADPH) activity"/>
    <property type="evidence" value="ECO:0007669"/>
    <property type="project" value="TreeGrafter"/>
</dbReference>